<accession>A0ACC1HRQ9</accession>
<dbReference type="Proteomes" id="UP001145114">
    <property type="component" value="Unassembled WGS sequence"/>
</dbReference>
<keyword evidence="2" id="KW-1185">Reference proteome</keyword>
<comment type="caution">
    <text evidence="1">The sequence shown here is derived from an EMBL/GenBank/DDBJ whole genome shotgun (WGS) entry which is preliminary data.</text>
</comment>
<name>A0ACC1HRQ9_9FUNG</name>
<proteinExistence type="predicted"/>
<gene>
    <name evidence="1" type="primary">PRM10_4</name>
    <name evidence="1" type="ORF">EV182_006992</name>
</gene>
<sequence length="333" mass="36365">MHRMHLTNKLFTRVVHGELDVTRAVEELEGIISAVPIYPWYVQIINWGLASWSVCLLAFNGSWVDSAVSFGLGVVMGVLSLGAATKLSGYANLFEVSCSIISGFIATALQRWVCYGSITLAGTVVILPGLLMTTGVIELSSRHLVAGTVRLFYALLLAVIIAFGLFFGNQFYVQVFEGHHGGVGQLDWVNSVQIENCHGLSEWWIFFTLPAAVTSICVLVNIHWRHFFSVNLLAGCMYAANWVIGSYLGMPDLAPTIASFVLGLLANAWCKWTKETVFMVLLPGEMILVPGSVGVRGLSMLFAQQSEEGIRLTLLMIKTSLSIMTGLFASTFV</sequence>
<dbReference type="EMBL" id="JAMZIH010003086">
    <property type="protein sequence ID" value="KAJ1677044.1"/>
    <property type="molecule type" value="Genomic_DNA"/>
</dbReference>
<feature type="non-terminal residue" evidence="1">
    <location>
        <position position="333"/>
    </location>
</feature>
<evidence type="ECO:0000313" key="2">
    <source>
        <dbReference type="Proteomes" id="UP001145114"/>
    </source>
</evidence>
<organism evidence="1 2">
    <name type="scientific">Spiromyces aspiralis</name>
    <dbReference type="NCBI Taxonomy" id="68401"/>
    <lineage>
        <taxon>Eukaryota</taxon>
        <taxon>Fungi</taxon>
        <taxon>Fungi incertae sedis</taxon>
        <taxon>Zoopagomycota</taxon>
        <taxon>Kickxellomycotina</taxon>
        <taxon>Kickxellomycetes</taxon>
        <taxon>Kickxellales</taxon>
        <taxon>Kickxellaceae</taxon>
        <taxon>Spiromyces</taxon>
    </lineage>
</organism>
<protein>
    <submittedName>
        <fullName evidence="1">Pheromone-regulated protein prm10</fullName>
    </submittedName>
</protein>
<reference evidence="1" key="1">
    <citation type="submission" date="2022-06" db="EMBL/GenBank/DDBJ databases">
        <title>Phylogenomic reconstructions and comparative analyses of Kickxellomycotina fungi.</title>
        <authorList>
            <person name="Reynolds N.K."/>
            <person name="Stajich J.E."/>
            <person name="Barry K."/>
            <person name="Grigoriev I.V."/>
            <person name="Crous P."/>
            <person name="Smith M.E."/>
        </authorList>
    </citation>
    <scope>NUCLEOTIDE SEQUENCE</scope>
    <source>
        <strain evidence="1">RSA 2271</strain>
    </source>
</reference>
<evidence type="ECO:0000313" key="1">
    <source>
        <dbReference type="EMBL" id="KAJ1677044.1"/>
    </source>
</evidence>